<name>A0ABP3QI35_9HYPH</name>
<keyword evidence="1" id="KW-0472">Membrane</keyword>
<sequence length="88" mass="10028">MLLNSMAVSAATSHGDNARMWVNSFVNRGIEDDDRKLAAYGIDPLASESLPYYVRWIRQDIIGIFYMLNMIVVLLILIAIPLWMIALR</sequence>
<comment type="caution">
    <text evidence="2">The sequence shown here is derived from an EMBL/GenBank/DDBJ whole genome shotgun (WGS) entry which is preliminary data.</text>
</comment>
<keyword evidence="1" id="KW-1133">Transmembrane helix</keyword>
<gene>
    <name evidence="2" type="ORF">GCM10008943_00040</name>
</gene>
<feature type="transmembrane region" description="Helical" evidence="1">
    <location>
        <begin position="64"/>
        <end position="86"/>
    </location>
</feature>
<reference evidence="3" key="1">
    <citation type="journal article" date="2019" name="Int. J. Syst. Evol. Microbiol.">
        <title>The Global Catalogue of Microorganisms (GCM) 10K type strain sequencing project: providing services to taxonomists for standard genome sequencing and annotation.</title>
        <authorList>
            <consortium name="The Broad Institute Genomics Platform"/>
            <consortium name="The Broad Institute Genome Sequencing Center for Infectious Disease"/>
            <person name="Wu L."/>
            <person name="Ma J."/>
        </authorList>
    </citation>
    <scope>NUCLEOTIDE SEQUENCE [LARGE SCALE GENOMIC DNA]</scope>
    <source>
        <strain evidence="3">JCM 15115</strain>
    </source>
</reference>
<keyword evidence="3" id="KW-1185">Reference proteome</keyword>
<keyword evidence="1" id="KW-0812">Transmembrane</keyword>
<dbReference type="EMBL" id="BAAADE010000001">
    <property type="protein sequence ID" value="GAA0588981.1"/>
    <property type="molecule type" value="Genomic_DNA"/>
</dbReference>
<accession>A0ABP3QI35</accession>
<evidence type="ECO:0000313" key="2">
    <source>
        <dbReference type="EMBL" id="GAA0588981.1"/>
    </source>
</evidence>
<protein>
    <submittedName>
        <fullName evidence="2">Uncharacterized protein</fullName>
    </submittedName>
</protein>
<evidence type="ECO:0000313" key="3">
    <source>
        <dbReference type="Proteomes" id="UP001424441"/>
    </source>
</evidence>
<organism evidence="2 3">
    <name type="scientific">Paenochrobactrum glaciei</name>
    <dbReference type="NCBI Taxonomy" id="486407"/>
    <lineage>
        <taxon>Bacteria</taxon>
        <taxon>Pseudomonadati</taxon>
        <taxon>Pseudomonadota</taxon>
        <taxon>Alphaproteobacteria</taxon>
        <taxon>Hyphomicrobiales</taxon>
        <taxon>Brucellaceae</taxon>
        <taxon>Paenochrobactrum</taxon>
    </lineage>
</organism>
<evidence type="ECO:0000256" key="1">
    <source>
        <dbReference type="SAM" id="Phobius"/>
    </source>
</evidence>
<dbReference type="Proteomes" id="UP001424441">
    <property type="component" value="Unassembled WGS sequence"/>
</dbReference>
<proteinExistence type="predicted"/>